<feature type="transmembrane region" description="Helical" evidence="1">
    <location>
        <begin position="96"/>
        <end position="120"/>
    </location>
</feature>
<keyword evidence="1" id="KW-0812">Transmembrane</keyword>
<dbReference type="EMBL" id="ATAX01000028">
    <property type="protein sequence ID" value="EWM53040.1"/>
    <property type="molecule type" value="Genomic_DNA"/>
</dbReference>
<dbReference type="RefSeq" id="WP_037300241.1">
    <property type="nucleotide sequence ID" value="NZ_ATAX01000028.1"/>
</dbReference>
<evidence type="ECO:0000256" key="1">
    <source>
        <dbReference type="SAM" id="Phobius"/>
    </source>
</evidence>
<dbReference type="AlphaFoldDB" id="W7UVZ7"/>
<name>W7UVZ7_RUMFL</name>
<keyword evidence="1" id="KW-0472">Membrane</keyword>
<gene>
    <name evidence="2" type="ORF">RF007C_15620</name>
</gene>
<proteinExistence type="predicted"/>
<dbReference type="Proteomes" id="UP000019365">
    <property type="component" value="Unassembled WGS sequence"/>
</dbReference>
<dbReference type="PATRIC" id="fig|1341157.4.peg.2524"/>
<protein>
    <submittedName>
        <fullName evidence="2">Uncharacterized protein</fullName>
    </submittedName>
</protein>
<accession>W7UVZ7</accession>
<organism evidence="2 3">
    <name type="scientific">Ruminococcus flavefaciens 007c</name>
    <dbReference type="NCBI Taxonomy" id="1341157"/>
    <lineage>
        <taxon>Bacteria</taxon>
        <taxon>Bacillati</taxon>
        <taxon>Bacillota</taxon>
        <taxon>Clostridia</taxon>
        <taxon>Eubacteriales</taxon>
        <taxon>Oscillospiraceae</taxon>
        <taxon>Ruminococcus</taxon>
    </lineage>
</organism>
<evidence type="ECO:0000313" key="2">
    <source>
        <dbReference type="EMBL" id="EWM53040.1"/>
    </source>
</evidence>
<keyword evidence="3" id="KW-1185">Reference proteome</keyword>
<feature type="transmembrane region" description="Helical" evidence="1">
    <location>
        <begin position="60"/>
        <end position="84"/>
    </location>
</feature>
<comment type="caution">
    <text evidence="2">The sequence shown here is derived from an EMBL/GenBank/DDBJ whole genome shotgun (WGS) entry which is preliminary data.</text>
</comment>
<feature type="transmembrane region" description="Helical" evidence="1">
    <location>
        <begin position="140"/>
        <end position="157"/>
    </location>
</feature>
<sequence>MRFAVVDKKGNVKNVSQSYSLIPEDKFGYPDEMIYNAKNDSAEIKYYYEREYKGLTPSGWWFSVAQLSWITDLAILILLALSLARQRSRFTKGERTALILLSIPAVANIVFAIILLNVPYLNVAEKPSVLSGVNEKVGCNLPFAVVFLVFIITVCVHRHNRKNEKKTD</sequence>
<reference evidence="2 3" key="1">
    <citation type="journal article" date="2014" name="PLoS ONE">
        <title>Rumen cellulosomics: divergent fiber-degrading strategies revealed by comparative genome-wide analysis of six ruminococcal strains.</title>
        <authorList>
            <person name="Dassa B."/>
            <person name="Borovok I."/>
            <person name="Ruimy-Israeli V."/>
            <person name="Lamed R."/>
            <person name="Flint H.J."/>
            <person name="Duncan S.H."/>
            <person name="Henrissat B."/>
            <person name="Coutinho P."/>
            <person name="Morrison M."/>
            <person name="Mosoni P."/>
            <person name="Yeoman C.J."/>
            <person name="White B.A."/>
            <person name="Bayer E.A."/>
        </authorList>
    </citation>
    <scope>NUCLEOTIDE SEQUENCE [LARGE SCALE GENOMIC DNA]</scope>
    <source>
        <strain evidence="2 3">007c</strain>
    </source>
</reference>
<evidence type="ECO:0000313" key="3">
    <source>
        <dbReference type="Proteomes" id="UP000019365"/>
    </source>
</evidence>
<keyword evidence="1" id="KW-1133">Transmembrane helix</keyword>